<dbReference type="EMBL" id="JAULSR010000006">
    <property type="protein sequence ID" value="KAK0615736.1"/>
    <property type="molecule type" value="Genomic_DNA"/>
</dbReference>
<gene>
    <name evidence="2" type="ORF">B0T17DRAFT_601662</name>
</gene>
<evidence type="ECO:0000256" key="1">
    <source>
        <dbReference type="SAM" id="MobiDB-lite"/>
    </source>
</evidence>
<dbReference type="Proteomes" id="UP001174934">
    <property type="component" value="Unassembled WGS sequence"/>
</dbReference>
<dbReference type="AlphaFoldDB" id="A0AA39WHZ6"/>
<dbReference type="PANTHER" id="PTHR40470:SF1">
    <property type="entry name" value="PHYTANOYL-COA DIOXYGENASE FAMILY PROTEIN (AFU_ORTHOLOGUE AFUA_2G15850)"/>
    <property type="match status" value="1"/>
</dbReference>
<reference evidence="2" key="1">
    <citation type="submission" date="2023-06" db="EMBL/GenBank/DDBJ databases">
        <title>Genome-scale phylogeny and comparative genomics of the fungal order Sordariales.</title>
        <authorList>
            <consortium name="Lawrence Berkeley National Laboratory"/>
            <person name="Hensen N."/>
            <person name="Bonometti L."/>
            <person name="Westerberg I."/>
            <person name="Brannstrom I.O."/>
            <person name="Guillou S."/>
            <person name="Cros-Aarteil S."/>
            <person name="Calhoun S."/>
            <person name="Haridas S."/>
            <person name="Kuo A."/>
            <person name="Mondo S."/>
            <person name="Pangilinan J."/>
            <person name="Riley R."/>
            <person name="LaButti K."/>
            <person name="Andreopoulos B."/>
            <person name="Lipzen A."/>
            <person name="Chen C."/>
            <person name="Yanf M."/>
            <person name="Daum C."/>
            <person name="Ng V."/>
            <person name="Clum A."/>
            <person name="Steindorff A."/>
            <person name="Ohm R."/>
            <person name="Martin F."/>
            <person name="Silar P."/>
            <person name="Natvig D."/>
            <person name="Lalanne C."/>
            <person name="Gautier V."/>
            <person name="Ament-velasquez S.L."/>
            <person name="Kruys A."/>
            <person name="Hutchinson M.I."/>
            <person name="Powell A.J."/>
            <person name="Barry K."/>
            <person name="Miller A.N."/>
            <person name="Grigoriev I.V."/>
            <person name="Debuchy R."/>
            <person name="Gladieux P."/>
            <person name="Thoren M.H."/>
            <person name="Johannesson H."/>
        </authorList>
    </citation>
    <scope>NUCLEOTIDE SEQUENCE</scope>
    <source>
        <strain evidence="2">SMH3391-2</strain>
    </source>
</reference>
<dbReference type="InterPro" id="IPR008775">
    <property type="entry name" value="Phytyl_CoA_dOase-like"/>
</dbReference>
<keyword evidence="3" id="KW-1185">Reference proteome</keyword>
<feature type="compositionally biased region" description="Pro residues" evidence="1">
    <location>
        <begin position="8"/>
        <end position="18"/>
    </location>
</feature>
<evidence type="ECO:0008006" key="4">
    <source>
        <dbReference type="Google" id="ProtNLM"/>
    </source>
</evidence>
<dbReference type="PANTHER" id="PTHR40470">
    <property type="entry name" value="PHYTANOYL-COA DIOXYGENASE FAMILY PROTEIN (AFU_ORTHOLOGUE AFUA_2G15850)"/>
    <property type="match status" value="1"/>
</dbReference>
<organism evidence="2 3">
    <name type="scientific">Bombardia bombarda</name>
    <dbReference type="NCBI Taxonomy" id="252184"/>
    <lineage>
        <taxon>Eukaryota</taxon>
        <taxon>Fungi</taxon>
        <taxon>Dikarya</taxon>
        <taxon>Ascomycota</taxon>
        <taxon>Pezizomycotina</taxon>
        <taxon>Sordariomycetes</taxon>
        <taxon>Sordariomycetidae</taxon>
        <taxon>Sordariales</taxon>
        <taxon>Lasiosphaeriaceae</taxon>
        <taxon>Bombardia</taxon>
    </lineage>
</organism>
<name>A0AA39WHZ6_9PEZI</name>
<comment type="caution">
    <text evidence="2">The sequence shown here is derived from an EMBL/GenBank/DDBJ whole genome shotgun (WGS) entry which is preliminary data.</text>
</comment>
<proteinExistence type="predicted"/>
<accession>A0AA39WHZ6</accession>
<protein>
    <recommendedName>
        <fullName evidence="4">Phytanoyl-CoA dioxygenase</fullName>
    </recommendedName>
</protein>
<sequence length="326" mass="35369">MGSLSPTPDQPSSPPSASPSPLFTQLQTNGFVIVRSILTPAELSALRASASRITALARAGQWPHIRTVGKQFPPWPSAPDPGPESGGIWGVQHLLHPRLPVPQADRDVFARLYFSPKILAIVRELLLCSPSPSDDNHNEGEEEDEDDGLVMELCNMLVRPDADFALRWHRDDIPWTATPEEEEAALHVSSSLKLKLTHTQWNLALHPDDSLVLIPGSHRRARTPAERAAAPYETGLPGETRVALQPGDIAFYDNNILHRGVYDCTRERLTPHGSVGHVRAGEGGRARNVLQHGVGAWVGECDFGGLDGLEGEKGEGEGEVGYSLDG</sequence>
<evidence type="ECO:0000313" key="3">
    <source>
        <dbReference type="Proteomes" id="UP001174934"/>
    </source>
</evidence>
<evidence type="ECO:0000313" key="2">
    <source>
        <dbReference type="EMBL" id="KAK0615736.1"/>
    </source>
</evidence>
<dbReference type="Gene3D" id="2.60.120.620">
    <property type="entry name" value="q2cbj1_9rhob like domain"/>
    <property type="match status" value="1"/>
</dbReference>
<feature type="region of interest" description="Disordered" evidence="1">
    <location>
        <begin position="1"/>
        <end position="21"/>
    </location>
</feature>
<dbReference type="SUPFAM" id="SSF51197">
    <property type="entry name" value="Clavaminate synthase-like"/>
    <property type="match status" value="1"/>
</dbReference>
<dbReference type="Pfam" id="PF05721">
    <property type="entry name" value="PhyH"/>
    <property type="match status" value="1"/>
</dbReference>